<organism evidence="1 2">
    <name type="scientific">Candidatus Bacteroides pullicola</name>
    <dbReference type="NCBI Taxonomy" id="2838475"/>
    <lineage>
        <taxon>Bacteria</taxon>
        <taxon>Pseudomonadati</taxon>
        <taxon>Bacteroidota</taxon>
        <taxon>Bacteroidia</taxon>
        <taxon>Bacteroidales</taxon>
        <taxon>Bacteroidaceae</taxon>
        <taxon>Bacteroides</taxon>
    </lineage>
</organism>
<accession>A0A9D2CL76</accession>
<evidence type="ECO:0000313" key="2">
    <source>
        <dbReference type="Proteomes" id="UP000886851"/>
    </source>
</evidence>
<dbReference type="AlphaFoldDB" id="A0A9D2CL76"/>
<dbReference type="Proteomes" id="UP000886851">
    <property type="component" value="Unassembled WGS sequence"/>
</dbReference>
<protein>
    <submittedName>
        <fullName evidence="1">Uncharacterized protein</fullName>
    </submittedName>
</protein>
<gene>
    <name evidence="1" type="ORF">H9824_05540</name>
</gene>
<sequence>MKKYLITLYQVVHKDGNRDTVKPERSELVSDVELYRQSLKEQYNCKYVNLTYTEITDWEDGQ</sequence>
<reference evidence="1" key="2">
    <citation type="submission" date="2021-04" db="EMBL/GenBank/DDBJ databases">
        <authorList>
            <person name="Gilroy R."/>
        </authorList>
    </citation>
    <scope>NUCLEOTIDE SEQUENCE</scope>
    <source>
        <strain evidence="1">Gambia2-208</strain>
    </source>
</reference>
<reference evidence="1" key="1">
    <citation type="journal article" date="2021" name="PeerJ">
        <title>Extensive microbial diversity within the chicken gut microbiome revealed by metagenomics and culture.</title>
        <authorList>
            <person name="Gilroy R."/>
            <person name="Ravi A."/>
            <person name="Getino M."/>
            <person name="Pursley I."/>
            <person name="Horton D.L."/>
            <person name="Alikhan N.F."/>
            <person name="Baker D."/>
            <person name="Gharbi K."/>
            <person name="Hall N."/>
            <person name="Watson M."/>
            <person name="Adriaenssens E.M."/>
            <person name="Foster-Nyarko E."/>
            <person name="Jarju S."/>
            <person name="Secka A."/>
            <person name="Antonio M."/>
            <person name="Oren A."/>
            <person name="Chaudhuri R.R."/>
            <person name="La Ragione R."/>
            <person name="Hildebrand F."/>
            <person name="Pallen M.J."/>
        </authorList>
    </citation>
    <scope>NUCLEOTIDE SEQUENCE</scope>
    <source>
        <strain evidence="1">Gambia2-208</strain>
    </source>
</reference>
<comment type="caution">
    <text evidence="1">The sequence shown here is derived from an EMBL/GenBank/DDBJ whole genome shotgun (WGS) entry which is preliminary data.</text>
</comment>
<evidence type="ECO:0000313" key="1">
    <source>
        <dbReference type="EMBL" id="HIY88150.1"/>
    </source>
</evidence>
<dbReference type="EMBL" id="DXCV01000039">
    <property type="protein sequence ID" value="HIY88150.1"/>
    <property type="molecule type" value="Genomic_DNA"/>
</dbReference>
<proteinExistence type="predicted"/>
<name>A0A9D2CL76_9BACE</name>